<comment type="caution">
    <text evidence="2">The sequence shown here is derived from an EMBL/GenBank/DDBJ whole genome shotgun (WGS) entry which is preliminary data.</text>
</comment>
<dbReference type="AlphaFoldDB" id="A0A9J5Y8W4"/>
<evidence type="ECO:0000313" key="3">
    <source>
        <dbReference type="Proteomes" id="UP000824120"/>
    </source>
</evidence>
<accession>A0A9J5Y8W4</accession>
<dbReference type="EMBL" id="JACXVP010000007">
    <property type="protein sequence ID" value="KAG5596549.1"/>
    <property type="molecule type" value="Genomic_DNA"/>
</dbReference>
<name>A0A9J5Y8W4_SOLCO</name>
<feature type="region of interest" description="Disordered" evidence="1">
    <location>
        <begin position="1"/>
        <end position="42"/>
    </location>
</feature>
<reference evidence="2 3" key="1">
    <citation type="submission" date="2020-09" db="EMBL/GenBank/DDBJ databases">
        <title>De no assembly of potato wild relative species, Solanum commersonii.</title>
        <authorList>
            <person name="Cho K."/>
        </authorList>
    </citation>
    <scope>NUCLEOTIDE SEQUENCE [LARGE SCALE GENOMIC DNA]</scope>
    <source>
        <strain evidence="2">LZ3.2</strain>
        <tissue evidence="2">Leaf</tissue>
    </source>
</reference>
<evidence type="ECO:0000313" key="2">
    <source>
        <dbReference type="EMBL" id="KAG5596549.1"/>
    </source>
</evidence>
<organism evidence="2 3">
    <name type="scientific">Solanum commersonii</name>
    <name type="common">Commerson's wild potato</name>
    <name type="synonym">Commerson's nightshade</name>
    <dbReference type="NCBI Taxonomy" id="4109"/>
    <lineage>
        <taxon>Eukaryota</taxon>
        <taxon>Viridiplantae</taxon>
        <taxon>Streptophyta</taxon>
        <taxon>Embryophyta</taxon>
        <taxon>Tracheophyta</taxon>
        <taxon>Spermatophyta</taxon>
        <taxon>Magnoliopsida</taxon>
        <taxon>eudicotyledons</taxon>
        <taxon>Gunneridae</taxon>
        <taxon>Pentapetalae</taxon>
        <taxon>asterids</taxon>
        <taxon>lamiids</taxon>
        <taxon>Solanales</taxon>
        <taxon>Solanaceae</taxon>
        <taxon>Solanoideae</taxon>
        <taxon>Solaneae</taxon>
        <taxon>Solanum</taxon>
    </lineage>
</organism>
<evidence type="ECO:0000256" key="1">
    <source>
        <dbReference type="SAM" id="MobiDB-lite"/>
    </source>
</evidence>
<sequence length="151" mass="16600">MSALANQENHPPESDSPSSDSQAKPHHYPAPHEIPPSPNISTCKGFPTAAANEKTTSFTRNLEAGMEKIFMPWLLMFPPPDQTLAPTSTFALDMSTHDAICKRPALIIDSRSPPSTMPLSEYAYCLTILCCIHLSTRIASELIFSNLEFQP</sequence>
<proteinExistence type="predicted"/>
<dbReference type="Proteomes" id="UP000824120">
    <property type="component" value="Chromosome 7"/>
</dbReference>
<protein>
    <submittedName>
        <fullName evidence="2">Uncharacterized protein</fullName>
    </submittedName>
</protein>
<keyword evidence="3" id="KW-1185">Reference proteome</keyword>
<gene>
    <name evidence="2" type="ORF">H5410_037781</name>
</gene>